<protein>
    <recommendedName>
        <fullName evidence="1">VTC domain-containing protein</fullName>
    </recommendedName>
</protein>
<name>A0A644Y8X9_9ZZZZ</name>
<feature type="domain" description="VTC" evidence="1">
    <location>
        <begin position="4"/>
        <end position="221"/>
    </location>
</feature>
<accession>A0A644Y8X9</accession>
<dbReference type="CDD" id="cd07750">
    <property type="entry name" value="PolyPPase_VTC_like"/>
    <property type="match status" value="1"/>
</dbReference>
<gene>
    <name evidence="2" type="ORF">SDC9_71515</name>
</gene>
<evidence type="ECO:0000313" key="2">
    <source>
        <dbReference type="EMBL" id="MPM25026.1"/>
    </source>
</evidence>
<reference evidence="2" key="1">
    <citation type="submission" date="2019-08" db="EMBL/GenBank/DDBJ databases">
        <authorList>
            <person name="Kucharzyk K."/>
            <person name="Murdoch R.W."/>
            <person name="Higgins S."/>
            <person name="Loffler F."/>
        </authorList>
    </citation>
    <scope>NUCLEOTIDE SEQUENCE</scope>
</reference>
<dbReference type="GO" id="GO:0006799">
    <property type="term" value="P:polyphosphate biosynthetic process"/>
    <property type="evidence" value="ECO:0007669"/>
    <property type="project" value="UniProtKB-ARBA"/>
</dbReference>
<dbReference type="AlphaFoldDB" id="A0A644Y8X9"/>
<organism evidence="2">
    <name type="scientific">bioreactor metagenome</name>
    <dbReference type="NCBI Taxonomy" id="1076179"/>
    <lineage>
        <taxon>unclassified sequences</taxon>
        <taxon>metagenomes</taxon>
        <taxon>ecological metagenomes</taxon>
    </lineage>
</organism>
<comment type="caution">
    <text evidence="2">The sequence shown here is derived from an EMBL/GenBank/DDBJ whole genome shotgun (WGS) entry which is preliminary data.</text>
</comment>
<proteinExistence type="predicted"/>
<dbReference type="InterPro" id="IPR018966">
    <property type="entry name" value="VTC_domain"/>
</dbReference>
<evidence type="ECO:0000259" key="1">
    <source>
        <dbReference type="Pfam" id="PF09359"/>
    </source>
</evidence>
<dbReference type="Pfam" id="PF09359">
    <property type="entry name" value="VTC"/>
    <property type="match status" value="1"/>
</dbReference>
<dbReference type="Gene3D" id="3.20.100.30">
    <property type="entry name" value="VTC, catalytic tunnel domain"/>
    <property type="match status" value="1"/>
</dbReference>
<dbReference type="InterPro" id="IPR042267">
    <property type="entry name" value="VTC_sf"/>
</dbReference>
<sequence length="231" mass="26607">MPEFRSENKFICSQGQMEILKARLSPVLHPDEHQNGACYRIRSLYFDDESETAFYDNDAGNDRRKKFRLRVYDRLDDGVRLEIKHKARGGTKKDSCSMPKELCEAVLRGEPIDWDAGYPPALTELYREMQLGALRPRIIVEYERSAYVCAAGNVRITFDRNIAYSADTAAFMDDFLPLTPVLPKGVHLVEVKCDELIPDYIIQLLETGELTRTTFSKYYLACLAQKGEYIW</sequence>
<dbReference type="EMBL" id="VSSQ01004397">
    <property type="protein sequence ID" value="MPM25026.1"/>
    <property type="molecule type" value="Genomic_DNA"/>
</dbReference>